<name>A0A3L8PNE6_9ACTN</name>
<dbReference type="OrthoDB" id="4697614at2"/>
<feature type="binding site" evidence="1">
    <location>
        <begin position="6"/>
        <end position="13"/>
    </location>
    <ligand>
        <name>substrate</name>
    </ligand>
</feature>
<accession>A0A3L8PNE6</accession>
<comment type="caution">
    <text evidence="2">The sequence shown here is derived from an EMBL/GenBank/DDBJ whole genome shotgun (WGS) entry which is preliminary data.</text>
</comment>
<dbReference type="GO" id="GO:0016791">
    <property type="term" value="F:phosphatase activity"/>
    <property type="evidence" value="ECO:0007669"/>
    <property type="project" value="TreeGrafter"/>
</dbReference>
<dbReference type="EMBL" id="RDBF01000004">
    <property type="protein sequence ID" value="RLV56213.1"/>
    <property type="molecule type" value="Genomic_DNA"/>
</dbReference>
<evidence type="ECO:0000256" key="1">
    <source>
        <dbReference type="PIRSR" id="PIRSR613078-2"/>
    </source>
</evidence>
<evidence type="ECO:0008006" key="4">
    <source>
        <dbReference type="Google" id="ProtNLM"/>
    </source>
</evidence>
<dbReference type="InterPro" id="IPR013078">
    <property type="entry name" value="His_Pase_superF_clade-1"/>
</dbReference>
<dbReference type="AlphaFoldDB" id="A0A3L8PNE6"/>
<dbReference type="InterPro" id="IPR050275">
    <property type="entry name" value="PGM_Phosphatase"/>
</dbReference>
<organism evidence="2 3">
    <name type="scientific">Aeromicrobium phragmitis</name>
    <dbReference type="NCBI Taxonomy" id="2478914"/>
    <lineage>
        <taxon>Bacteria</taxon>
        <taxon>Bacillati</taxon>
        <taxon>Actinomycetota</taxon>
        <taxon>Actinomycetes</taxon>
        <taxon>Propionibacteriales</taxon>
        <taxon>Nocardioidaceae</taxon>
        <taxon>Aeromicrobium</taxon>
    </lineage>
</organism>
<gene>
    <name evidence="2" type="ORF">D9V41_07190</name>
</gene>
<dbReference type="PANTHER" id="PTHR48100">
    <property type="entry name" value="BROAD-SPECIFICITY PHOSPHATASE YOR283W-RELATED"/>
    <property type="match status" value="1"/>
</dbReference>
<sequence>MIVWMRHGQSSWNAAGRMQYDALHPELTEQGRAQAGSAAAKLRERGITALWSSPAVRAQQTAAIIAPELGLEVNTSDLLLEQSSRETTTDVADRVLTFTAQLPDTAVTLAVSHGDVIAIAAELLAGHRAGILPNAHWIETPGSLS</sequence>
<dbReference type="RefSeq" id="WP_121793872.1">
    <property type="nucleotide sequence ID" value="NZ_RDBF01000004.1"/>
</dbReference>
<protein>
    <recommendedName>
        <fullName evidence="4">Histidine phosphatase family protein</fullName>
    </recommendedName>
</protein>
<proteinExistence type="predicted"/>
<dbReference type="SMART" id="SM00855">
    <property type="entry name" value="PGAM"/>
    <property type="match status" value="1"/>
</dbReference>
<dbReference type="GO" id="GO:0005737">
    <property type="term" value="C:cytoplasm"/>
    <property type="evidence" value="ECO:0007669"/>
    <property type="project" value="TreeGrafter"/>
</dbReference>
<dbReference type="Gene3D" id="3.40.50.1240">
    <property type="entry name" value="Phosphoglycerate mutase-like"/>
    <property type="match status" value="1"/>
</dbReference>
<evidence type="ECO:0000313" key="3">
    <source>
        <dbReference type="Proteomes" id="UP000282515"/>
    </source>
</evidence>
<dbReference type="SUPFAM" id="SSF53254">
    <property type="entry name" value="Phosphoglycerate mutase-like"/>
    <property type="match status" value="1"/>
</dbReference>
<dbReference type="CDD" id="cd07067">
    <property type="entry name" value="HP_PGM_like"/>
    <property type="match status" value="1"/>
</dbReference>
<feature type="binding site" evidence="1">
    <location>
        <position position="57"/>
    </location>
    <ligand>
        <name>substrate</name>
    </ligand>
</feature>
<dbReference type="InterPro" id="IPR029033">
    <property type="entry name" value="His_PPase_superfam"/>
</dbReference>
<reference evidence="2 3" key="1">
    <citation type="submission" date="2018-10" db="EMBL/GenBank/DDBJ databases">
        <title>Aeromicrobium sp. 9W16Y-2 whole genome shotgun sequence.</title>
        <authorList>
            <person name="Li F."/>
        </authorList>
    </citation>
    <scope>NUCLEOTIDE SEQUENCE [LARGE SCALE GENOMIC DNA]</scope>
    <source>
        <strain evidence="2 3">9W16Y-2</strain>
    </source>
</reference>
<dbReference type="Proteomes" id="UP000282515">
    <property type="component" value="Unassembled WGS sequence"/>
</dbReference>
<evidence type="ECO:0000313" key="2">
    <source>
        <dbReference type="EMBL" id="RLV56213.1"/>
    </source>
</evidence>
<keyword evidence="3" id="KW-1185">Reference proteome</keyword>
<dbReference type="Pfam" id="PF00300">
    <property type="entry name" value="His_Phos_1"/>
    <property type="match status" value="1"/>
</dbReference>
<dbReference type="PANTHER" id="PTHR48100:SF1">
    <property type="entry name" value="HISTIDINE PHOSPHATASE FAMILY PROTEIN-RELATED"/>
    <property type="match status" value="1"/>
</dbReference>